<dbReference type="Pfam" id="PF05485">
    <property type="entry name" value="THAP"/>
    <property type="match status" value="1"/>
</dbReference>
<protein>
    <submittedName>
        <fullName evidence="15">CLUMA_CG012063, isoform A</fullName>
    </submittedName>
</protein>
<comment type="similarity">
    <text evidence="2">Belongs to the THAP1 family.</text>
</comment>
<feature type="coiled-coil region" evidence="13">
    <location>
        <begin position="271"/>
        <end position="298"/>
    </location>
</feature>
<dbReference type="InterPro" id="IPR006612">
    <property type="entry name" value="THAP_Znf"/>
</dbReference>
<dbReference type="PANTHER" id="PTHR46600:SF1">
    <property type="entry name" value="THAP DOMAIN-CONTAINING PROTEIN 1"/>
    <property type="match status" value="1"/>
</dbReference>
<keyword evidence="8 12" id="KW-0238">DNA-binding</keyword>
<evidence type="ECO:0000256" key="12">
    <source>
        <dbReference type="PROSITE-ProRule" id="PRU00309"/>
    </source>
</evidence>
<proteinExistence type="inferred from homology"/>
<dbReference type="GO" id="GO:0008270">
    <property type="term" value="F:zinc ion binding"/>
    <property type="evidence" value="ECO:0007669"/>
    <property type="project" value="UniProtKB-KW"/>
</dbReference>
<organism evidence="15 16">
    <name type="scientific">Clunio marinus</name>
    <dbReference type="NCBI Taxonomy" id="568069"/>
    <lineage>
        <taxon>Eukaryota</taxon>
        <taxon>Metazoa</taxon>
        <taxon>Ecdysozoa</taxon>
        <taxon>Arthropoda</taxon>
        <taxon>Hexapoda</taxon>
        <taxon>Insecta</taxon>
        <taxon>Pterygota</taxon>
        <taxon>Neoptera</taxon>
        <taxon>Endopterygota</taxon>
        <taxon>Diptera</taxon>
        <taxon>Nematocera</taxon>
        <taxon>Chironomoidea</taxon>
        <taxon>Chironomidae</taxon>
        <taxon>Clunio</taxon>
    </lineage>
</organism>
<dbReference type="GO" id="GO:0043565">
    <property type="term" value="F:sequence-specific DNA binding"/>
    <property type="evidence" value="ECO:0007669"/>
    <property type="project" value="InterPro"/>
</dbReference>
<accession>A0A1J1IIL3</accession>
<keyword evidence="4 12" id="KW-0863">Zinc-finger</keyword>
<dbReference type="OrthoDB" id="7791435at2759"/>
<evidence type="ECO:0000256" key="13">
    <source>
        <dbReference type="SAM" id="Coils"/>
    </source>
</evidence>
<dbReference type="Gene3D" id="6.20.210.20">
    <property type="entry name" value="THAP domain"/>
    <property type="match status" value="1"/>
</dbReference>
<evidence type="ECO:0000256" key="4">
    <source>
        <dbReference type="ARBA" id="ARBA00022771"/>
    </source>
</evidence>
<dbReference type="PROSITE" id="PS50950">
    <property type="entry name" value="ZF_THAP"/>
    <property type="match status" value="1"/>
</dbReference>
<evidence type="ECO:0000256" key="2">
    <source>
        <dbReference type="ARBA" id="ARBA00006177"/>
    </source>
</evidence>
<evidence type="ECO:0000256" key="11">
    <source>
        <dbReference type="ARBA" id="ARBA00023306"/>
    </source>
</evidence>
<dbReference type="GO" id="GO:0005654">
    <property type="term" value="C:nucleoplasm"/>
    <property type="evidence" value="ECO:0007669"/>
    <property type="project" value="UniProtKB-SubCell"/>
</dbReference>
<keyword evidence="9" id="KW-0804">Transcription</keyword>
<dbReference type="InterPro" id="IPR026516">
    <property type="entry name" value="THAP1/10"/>
</dbReference>
<evidence type="ECO:0000256" key="10">
    <source>
        <dbReference type="ARBA" id="ARBA00023242"/>
    </source>
</evidence>
<dbReference type="SUPFAM" id="SSF57716">
    <property type="entry name" value="Glucocorticoid receptor-like (DNA-binding domain)"/>
    <property type="match status" value="1"/>
</dbReference>
<comment type="subcellular location">
    <subcellularLocation>
        <location evidence="1">Nucleus</location>
        <location evidence="1">Nucleoplasm</location>
    </subcellularLocation>
</comment>
<dbReference type="EMBL" id="CVRI01000048">
    <property type="protein sequence ID" value="CRK98910.1"/>
    <property type="molecule type" value="Genomic_DNA"/>
</dbReference>
<dbReference type="PANTHER" id="PTHR46600">
    <property type="entry name" value="THAP DOMAIN-CONTAINING"/>
    <property type="match status" value="1"/>
</dbReference>
<evidence type="ECO:0000256" key="9">
    <source>
        <dbReference type="ARBA" id="ARBA00023163"/>
    </source>
</evidence>
<sequence>MVRRCAVHNCKESNITLLAHRFPKKEDMVIKWQNALNLKNYSVRDLQTKFVVCTKHFKPSSYRNVVSSSLNTTAIPDLNDNLDNERIITTNAAYKKNRSAPIRCHKYPNELFIEETLTEEKPKVKKAKIEDRTENTELQKEHLVVEVDMIGVVNSADEIEEHVERKNICNDIQIDTKPVKTKSVATNTEKEIHKNVEIESKMIETKAIATNTEEEMFKVLNLNIDPQIILTDQQTQTETDHESNKKLEDSNQSKDNKIFGILYPELASLNKMQLGELVAERNRKIESLEEKVNKLEAAMKSLL</sequence>
<keyword evidence="3" id="KW-0479">Metal-binding</keyword>
<evidence type="ECO:0000256" key="8">
    <source>
        <dbReference type="ARBA" id="ARBA00023125"/>
    </source>
</evidence>
<evidence type="ECO:0000313" key="15">
    <source>
        <dbReference type="EMBL" id="CRK98910.1"/>
    </source>
</evidence>
<evidence type="ECO:0000256" key="5">
    <source>
        <dbReference type="ARBA" id="ARBA00022833"/>
    </source>
</evidence>
<evidence type="ECO:0000256" key="3">
    <source>
        <dbReference type="ARBA" id="ARBA00022723"/>
    </source>
</evidence>
<keyword evidence="11" id="KW-0131">Cell cycle</keyword>
<keyword evidence="7 13" id="KW-0175">Coiled coil</keyword>
<keyword evidence="5" id="KW-0862">Zinc</keyword>
<feature type="domain" description="THAP-type" evidence="14">
    <location>
        <begin position="1"/>
        <end position="79"/>
    </location>
</feature>
<evidence type="ECO:0000256" key="1">
    <source>
        <dbReference type="ARBA" id="ARBA00004642"/>
    </source>
</evidence>
<evidence type="ECO:0000256" key="7">
    <source>
        <dbReference type="ARBA" id="ARBA00023054"/>
    </source>
</evidence>
<keyword evidence="6" id="KW-0805">Transcription regulation</keyword>
<name>A0A1J1IIL3_9DIPT</name>
<keyword evidence="10" id="KW-0539">Nucleus</keyword>
<dbReference type="AlphaFoldDB" id="A0A1J1IIL3"/>
<keyword evidence="16" id="KW-1185">Reference proteome</keyword>
<gene>
    <name evidence="15" type="ORF">CLUMA_CG012063</name>
</gene>
<evidence type="ECO:0000256" key="6">
    <source>
        <dbReference type="ARBA" id="ARBA00023015"/>
    </source>
</evidence>
<dbReference type="SMART" id="SM00692">
    <property type="entry name" value="DM3"/>
    <property type="match status" value="1"/>
</dbReference>
<dbReference type="InterPro" id="IPR038441">
    <property type="entry name" value="THAP_Znf_sf"/>
</dbReference>
<evidence type="ECO:0000313" key="16">
    <source>
        <dbReference type="Proteomes" id="UP000183832"/>
    </source>
</evidence>
<dbReference type="STRING" id="568069.A0A1J1IIL3"/>
<dbReference type="SMART" id="SM00980">
    <property type="entry name" value="THAP"/>
    <property type="match status" value="1"/>
</dbReference>
<reference evidence="15 16" key="1">
    <citation type="submission" date="2015-04" db="EMBL/GenBank/DDBJ databases">
        <authorList>
            <person name="Syromyatnikov M.Y."/>
            <person name="Popov V.N."/>
        </authorList>
    </citation>
    <scope>NUCLEOTIDE SEQUENCE [LARGE SCALE GENOMIC DNA]</scope>
</reference>
<dbReference type="Proteomes" id="UP000183832">
    <property type="component" value="Unassembled WGS sequence"/>
</dbReference>
<evidence type="ECO:0000259" key="14">
    <source>
        <dbReference type="PROSITE" id="PS50950"/>
    </source>
</evidence>